<dbReference type="SUPFAM" id="SSF51445">
    <property type="entry name" value="(Trans)glycosidases"/>
    <property type="match status" value="1"/>
</dbReference>
<name>A0AAW9D968_9BACT</name>
<dbReference type="InterPro" id="IPR017853">
    <property type="entry name" value="GH"/>
</dbReference>
<gene>
    <name evidence="1" type="ORF">Q6A80_03235</name>
</gene>
<accession>A0AAW9D968</accession>
<dbReference type="Proteomes" id="UP001283691">
    <property type="component" value="Unassembled WGS sequence"/>
</dbReference>
<dbReference type="EMBL" id="JAUQUR010000001">
    <property type="protein sequence ID" value="MDX4068730.1"/>
    <property type="molecule type" value="Genomic_DNA"/>
</dbReference>
<organism evidence="1 2">
    <name type="scientific">Aliarcobacter skirrowii</name>
    <dbReference type="NCBI Taxonomy" id="28200"/>
    <lineage>
        <taxon>Bacteria</taxon>
        <taxon>Pseudomonadati</taxon>
        <taxon>Campylobacterota</taxon>
        <taxon>Epsilonproteobacteria</taxon>
        <taxon>Campylobacterales</taxon>
        <taxon>Arcobacteraceae</taxon>
        <taxon>Aliarcobacter</taxon>
    </lineage>
</organism>
<dbReference type="RefSeq" id="WP_319047655.1">
    <property type="nucleotide sequence ID" value="NZ_JAUQUR010000001.1"/>
</dbReference>
<evidence type="ECO:0000313" key="2">
    <source>
        <dbReference type="Proteomes" id="UP001283691"/>
    </source>
</evidence>
<comment type="caution">
    <text evidence="1">The sequence shown here is derived from an EMBL/GenBank/DDBJ whole genome shotgun (WGS) entry which is preliminary data.</text>
</comment>
<dbReference type="AlphaFoldDB" id="A0AAW9D968"/>
<evidence type="ECO:0000313" key="1">
    <source>
        <dbReference type="EMBL" id="MDX4068730.1"/>
    </source>
</evidence>
<protein>
    <submittedName>
        <fullName evidence="1">Uncharacterized protein</fullName>
    </submittedName>
</protein>
<proteinExistence type="predicted"/>
<sequence length="315" mass="37990">MKRYIFILLAFILIFSIFIFSKNSEKFEISYYVWENSYKNEILNEKLYIKVLDIDYSNKLEIIKTNFIKNPPKDFIPTIYITNKTMQNVDFKRLSKDIIKILNSFNFNFNELQIDCDWSDSSKNNYFLFLKELKNELKVTISTTLRLHQIKYYKQTGIPPADYGVLMYYNMSELGNFNTKNYILDNNIAKKYLFNFENYPLKLKLALPLYSQAIQFRNKRAINLFEGIKKEDFNENFKDLGENRFQVLKSHYFKGQYIYKDDILRFDYVTSNDLKIALSDFLKYSKNYFNEIIFYTYKYKNSYNLPKLLNIKGEL</sequence>
<reference evidence="1" key="2">
    <citation type="submission" date="2023-07" db="EMBL/GenBank/DDBJ databases">
        <authorList>
            <person name="Zhang M."/>
            <person name="Zhou G."/>
        </authorList>
    </citation>
    <scope>NUCLEOTIDE SEQUENCE</scope>
    <source>
        <strain evidence="1">BJSY19SF1-2</strain>
    </source>
</reference>
<reference evidence="1" key="1">
    <citation type="journal article" date="2023" name="Front. Microbiol.">
        <title>Genomic diversity and taxonomic marker for Arcobacter species.</title>
        <authorList>
            <person name="Zhou G."/>
            <person name="Gu Y."/>
            <person name="Wang H."/>
            <person name="Chen X."/>
            <person name="Zhang X."/>
            <person name="Shao Z."/>
            <person name="Yan X."/>
            <person name="Zhang J."/>
            <person name="Zhang M."/>
        </authorList>
    </citation>
    <scope>NUCLEOTIDE SEQUENCE</scope>
    <source>
        <strain evidence="1">BJSY19SF1-2</strain>
    </source>
</reference>